<name>A0A830GDX8_9EURY</name>
<dbReference type="Proteomes" id="UP000608850">
    <property type="component" value="Unassembled WGS sequence"/>
</dbReference>
<keyword evidence="1" id="KW-0812">Transmembrane</keyword>
<feature type="transmembrane region" description="Helical" evidence="1">
    <location>
        <begin position="94"/>
        <end position="115"/>
    </location>
</feature>
<feature type="transmembrane region" description="Helical" evidence="1">
    <location>
        <begin position="188"/>
        <end position="212"/>
    </location>
</feature>
<feature type="transmembrane region" description="Helical" evidence="1">
    <location>
        <begin position="224"/>
        <end position="247"/>
    </location>
</feature>
<evidence type="ECO:0000313" key="4">
    <source>
        <dbReference type="Proteomes" id="UP000608850"/>
    </source>
</evidence>
<accession>A0A830GDX8</accession>
<feature type="transmembrane region" description="Helical" evidence="1">
    <location>
        <begin position="65"/>
        <end position="88"/>
    </location>
</feature>
<dbReference type="AlphaFoldDB" id="A0A830GDX8"/>
<evidence type="ECO:0000256" key="1">
    <source>
        <dbReference type="SAM" id="Phobius"/>
    </source>
</evidence>
<dbReference type="PANTHER" id="PTHR42208:SF1">
    <property type="entry name" value="HEAVY METAL TRANSPORTER"/>
    <property type="match status" value="1"/>
</dbReference>
<gene>
    <name evidence="3" type="ORF">GCM10009021_24330</name>
</gene>
<dbReference type="InterPro" id="IPR039447">
    <property type="entry name" value="UreH-like_TM_dom"/>
</dbReference>
<feature type="transmembrane region" description="Helical" evidence="1">
    <location>
        <begin position="156"/>
        <end position="176"/>
    </location>
</feature>
<dbReference type="RefSeq" id="WP_229772867.1">
    <property type="nucleotide sequence ID" value="NZ_BMOQ01000006.1"/>
</dbReference>
<feature type="domain" description="Urease accessory protein UreH-like transmembrane" evidence="2">
    <location>
        <begin position="15"/>
        <end position="233"/>
    </location>
</feature>
<organism evidence="3 4">
    <name type="scientific">Halarchaeum nitratireducens</name>
    <dbReference type="NCBI Taxonomy" id="489913"/>
    <lineage>
        <taxon>Archaea</taxon>
        <taxon>Methanobacteriati</taxon>
        <taxon>Methanobacteriota</taxon>
        <taxon>Stenosarchaea group</taxon>
        <taxon>Halobacteria</taxon>
        <taxon>Halobacteriales</taxon>
        <taxon>Halobacteriaceae</taxon>
    </lineage>
</organism>
<sequence>MSAVVEKTTVELGVFALVGLLGGAHCIGMCGPLASLYAERYDDRRGGIERSTLVRQQLTFNLGRTAGYIALGFTFGLLGTVLYGAAAVSRYGTLVRALFGVVVGTFIVSVGLYRLSGRMGSVLDRVPGGRLGGRAFGRLHRSVSSALDGWVVPPRVLVLGATHSVLPCPLLFPAYLYAFTQADPVSGAVALGVLGISTTPTMLAVGTTAGSLNGRHGMLSRRALGAVFLVMGYIPLSHGLSMLGIAVPTVHLPFYHPLLLP</sequence>
<proteinExistence type="predicted"/>
<reference evidence="3 4" key="1">
    <citation type="journal article" date="2019" name="Int. J. Syst. Evol. Microbiol.">
        <title>The Global Catalogue of Microorganisms (GCM) 10K type strain sequencing project: providing services to taxonomists for standard genome sequencing and annotation.</title>
        <authorList>
            <consortium name="The Broad Institute Genomics Platform"/>
            <consortium name="The Broad Institute Genome Sequencing Center for Infectious Disease"/>
            <person name="Wu L."/>
            <person name="Ma J."/>
        </authorList>
    </citation>
    <scope>NUCLEOTIDE SEQUENCE [LARGE SCALE GENOMIC DNA]</scope>
    <source>
        <strain evidence="3 4">JCM 16331</strain>
    </source>
</reference>
<protein>
    <recommendedName>
        <fullName evidence="2">Urease accessory protein UreH-like transmembrane domain-containing protein</fullName>
    </recommendedName>
</protein>
<keyword evidence="4" id="KW-1185">Reference proteome</keyword>
<evidence type="ECO:0000259" key="2">
    <source>
        <dbReference type="Pfam" id="PF13386"/>
    </source>
</evidence>
<dbReference type="EMBL" id="BMOQ01000006">
    <property type="protein sequence ID" value="GGN22045.1"/>
    <property type="molecule type" value="Genomic_DNA"/>
</dbReference>
<keyword evidence="1" id="KW-0472">Membrane</keyword>
<feature type="transmembrane region" description="Helical" evidence="1">
    <location>
        <begin position="12"/>
        <end position="38"/>
    </location>
</feature>
<comment type="caution">
    <text evidence="3">The sequence shown here is derived from an EMBL/GenBank/DDBJ whole genome shotgun (WGS) entry which is preliminary data.</text>
</comment>
<dbReference type="Pfam" id="PF13386">
    <property type="entry name" value="DsbD_2"/>
    <property type="match status" value="1"/>
</dbReference>
<keyword evidence="1" id="KW-1133">Transmembrane helix</keyword>
<dbReference type="PANTHER" id="PTHR42208">
    <property type="entry name" value="HEAVY METAL TRANSPORTER-RELATED"/>
    <property type="match status" value="1"/>
</dbReference>
<evidence type="ECO:0000313" key="3">
    <source>
        <dbReference type="EMBL" id="GGN22045.1"/>
    </source>
</evidence>